<name>A0ABP4VLG5_9ACTN</name>
<protein>
    <recommendedName>
        <fullName evidence="3">Restriction endonuclease domain-containing protein</fullName>
    </recommendedName>
</protein>
<evidence type="ECO:0000313" key="1">
    <source>
        <dbReference type="EMBL" id="GAA1730867.1"/>
    </source>
</evidence>
<dbReference type="Gene3D" id="3.90.1570.10">
    <property type="entry name" value="tt1808, chain A"/>
    <property type="match status" value="1"/>
</dbReference>
<comment type="caution">
    <text evidence="1">The sequence shown here is derived from an EMBL/GenBank/DDBJ whole genome shotgun (WGS) entry which is preliminary data.</text>
</comment>
<dbReference type="EMBL" id="BAAAME010000002">
    <property type="protein sequence ID" value="GAA1730867.1"/>
    <property type="molecule type" value="Genomic_DNA"/>
</dbReference>
<keyword evidence="2" id="KW-1185">Reference proteome</keyword>
<reference evidence="2" key="1">
    <citation type="journal article" date="2019" name="Int. J. Syst. Evol. Microbiol.">
        <title>The Global Catalogue of Microorganisms (GCM) 10K type strain sequencing project: providing services to taxonomists for standard genome sequencing and annotation.</title>
        <authorList>
            <consortium name="The Broad Institute Genomics Platform"/>
            <consortium name="The Broad Institute Genome Sequencing Center for Infectious Disease"/>
            <person name="Wu L."/>
            <person name="Ma J."/>
        </authorList>
    </citation>
    <scope>NUCLEOTIDE SEQUENCE [LARGE SCALE GENOMIC DNA]</scope>
    <source>
        <strain evidence="2">JCM 13518</strain>
    </source>
</reference>
<dbReference type="Proteomes" id="UP001501057">
    <property type="component" value="Unassembled WGS sequence"/>
</dbReference>
<dbReference type="InterPro" id="IPR012296">
    <property type="entry name" value="Nuclease_put_TT1808"/>
</dbReference>
<sequence>MTVMTTSGTIPRGPFTVDDLESFPDDGNRYEIIDGLLIVSPSSDRRCWRSRCSRRRPVASTSC</sequence>
<gene>
    <name evidence="1" type="ORF">GCM10009710_09330</name>
</gene>
<proteinExistence type="predicted"/>
<evidence type="ECO:0008006" key="3">
    <source>
        <dbReference type="Google" id="ProtNLM"/>
    </source>
</evidence>
<evidence type="ECO:0000313" key="2">
    <source>
        <dbReference type="Proteomes" id="UP001501057"/>
    </source>
</evidence>
<accession>A0ABP4VLG5</accession>
<organism evidence="1 2">
    <name type="scientific">Aeromicrobium alkaliterrae</name>
    <dbReference type="NCBI Taxonomy" id="302168"/>
    <lineage>
        <taxon>Bacteria</taxon>
        <taxon>Bacillati</taxon>
        <taxon>Actinomycetota</taxon>
        <taxon>Actinomycetes</taxon>
        <taxon>Propionibacteriales</taxon>
        <taxon>Nocardioidaceae</taxon>
        <taxon>Aeromicrobium</taxon>
    </lineage>
</organism>